<dbReference type="InterPro" id="IPR037523">
    <property type="entry name" value="VOC_core"/>
</dbReference>
<dbReference type="Pfam" id="PF22658">
    <property type="entry name" value="YycE-like_N"/>
    <property type="match status" value="1"/>
</dbReference>
<dbReference type="EMBL" id="JBHFNT010000200">
    <property type="protein sequence ID" value="MFB2837176.1"/>
    <property type="molecule type" value="Genomic_DNA"/>
</dbReference>
<dbReference type="InterPro" id="IPR058997">
    <property type="entry name" value="YycE-like_C"/>
</dbReference>
<dbReference type="InterPro" id="IPR058998">
    <property type="entry name" value="YycE-like_N"/>
</dbReference>
<evidence type="ECO:0000259" key="1">
    <source>
        <dbReference type="PROSITE" id="PS51819"/>
    </source>
</evidence>
<dbReference type="Gene3D" id="3.10.180.10">
    <property type="entry name" value="2,3-Dihydroxybiphenyl 1,2-Dioxygenase, domain 1"/>
    <property type="match status" value="1"/>
</dbReference>
<protein>
    <submittedName>
        <fullName evidence="2">VOC family protein</fullName>
    </submittedName>
</protein>
<reference evidence="2 3" key="1">
    <citation type="submission" date="2024-09" db="EMBL/GenBank/DDBJ databases">
        <title>Floridaenema gen nov. (Aerosakkonemataceae, Aerosakkonematales ord. nov., Cyanobacteria) from benthic tropical and subtropical fresh waters, with the description of four new species.</title>
        <authorList>
            <person name="Moretto J.A."/>
            <person name="Berthold D.E."/>
            <person name="Lefler F.W."/>
            <person name="Huang I.-S."/>
            <person name="Laughinghouse H. IV."/>
        </authorList>
    </citation>
    <scope>NUCLEOTIDE SEQUENCE [LARGE SCALE GENOMIC DNA]</scope>
    <source>
        <strain evidence="2 3">BLCC-F167</strain>
    </source>
</reference>
<dbReference type="PROSITE" id="PS51819">
    <property type="entry name" value="VOC"/>
    <property type="match status" value="1"/>
</dbReference>
<dbReference type="InterPro" id="IPR029068">
    <property type="entry name" value="Glyas_Bleomycin-R_OHBP_Dase"/>
</dbReference>
<proteinExistence type="predicted"/>
<name>A0ABV4WQJ6_9CYAN</name>
<evidence type="ECO:0000313" key="2">
    <source>
        <dbReference type="EMBL" id="MFB2837176.1"/>
    </source>
</evidence>
<accession>A0ABV4WQJ6</accession>
<dbReference type="CDD" id="cd06587">
    <property type="entry name" value="VOC"/>
    <property type="match status" value="1"/>
</dbReference>
<dbReference type="RefSeq" id="WP_413279531.1">
    <property type="nucleotide sequence ID" value="NZ_JBHFNT010000200.1"/>
</dbReference>
<comment type="caution">
    <text evidence="2">The sequence shown here is derived from an EMBL/GenBank/DDBJ whole genome shotgun (WGS) entry which is preliminary data.</text>
</comment>
<organism evidence="2 3">
    <name type="scientific">Floridaenema evergladense BLCC-F167</name>
    <dbReference type="NCBI Taxonomy" id="3153639"/>
    <lineage>
        <taxon>Bacteria</taxon>
        <taxon>Bacillati</taxon>
        <taxon>Cyanobacteriota</taxon>
        <taxon>Cyanophyceae</taxon>
        <taxon>Oscillatoriophycideae</taxon>
        <taxon>Aerosakkonematales</taxon>
        <taxon>Aerosakkonemataceae</taxon>
        <taxon>Floridanema</taxon>
        <taxon>Floridanema evergladense</taxon>
    </lineage>
</organism>
<dbReference type="SUPFAM" id="SSF54593">
    <property type="entry name" value="Glyoxalase/Bleomycin resistance protein/Dihydroxybiphenyl dioxygenase"/>
    <property type="match status" value="1"/>
</dbReference>
<keyword evidence="3" id="KW-1185">Reference proteome</keyword>
<dbReference type="Proteomes" id="UP001576780">
    <property type="component" value="Unassembled WGS sequence"/>
</dbReference>
<evidence type="ECO:0000313" key="3">
    <source>
        <dbReference type="Proteomes" id="UP001576780"/>
    </source>
</evidence>
<sequence>MLSLKILRVARPTDRLTEVVHFYTEGLGLQILDQFDNHEGFDGVMVGIPGEAYHFEFTHHRGHTVGEAPTQDNLIVFYLPNQLEWQQAVARMKKMGYQPVKSYNPYWDNNGVTFEDPDGYRVVLQNADWSL</sequence>
<dbReference type="Pfam" id="PF22659">
    <property type="entry name" value="YycE-like_C"/>
    <property type="match status" value="1"/>
</dbReference>
<feature type="domain" description="VOC" evidence="1">
    <location>
        <begin position="5"/>
        <end position="127"/>
    </location>
</feature>
<gene>
    <name evidence="2" type="ORF">ACE1CA_21840</name>
</gene>